<evidence type="ECO:0000313" key="1">
    <source>
        <dbReference type="EMBL" id="EGS29271.1"/>
    </source>
</evidence>
<accession>F9QDA5</accession>
<name>F9QDA5_9BACT</name>
<reference evidence="1 2" key="1">
    <citation type="journal article" date="2011" name="J. Bacteriol.">
        <title>Genome Sequence of Duck Pathogen Mycoplasma anatis Strain 1340.</title>
        <authorList>
            <person name="Guo Z."/>
            <person name="Chen P."/>
            <person name="Ren P."/>
            <person name="Kuang S."/>
            <person name="Zhou Z."/>
            <person name="Li Z."/>
            <person name="Liu M."/>
            <person name="Shi D."/>
            <person name="Xiao Y."/>
            <person name="Wang X."/>
            <person name="Zhou R."/>
            <person name="Jin H."/>
            <person name="Bi D."/>
        </authorList>
    </citation>
    <scope>NUCLEOTIDE SEQUENCE [LARGE SCALE GENOMIC DNA]</scope>
    <source>
        <strain evidence="1 2">1340</strain>
    </source>
</reference>
<dbReference type="Proteomes" id="UP000005055">
    <property type="component" value="Unassembled WGS sequence"/>
</dbReference>
<protein>
    <submittedName>
        <fullName evidence="1">Uncharacterized protein</fullName>
    </submittedName>
</protein>
<gene>
    <name evidence="1" type="ORF">GIG_02055</name>
</gene>
<evidence type="ECO:0000313" key="2">
    <source>
        <dbReference type="Proteomes" id="UP000005055"/>
    </source>
</evidence>
<keyword evidence="2" id="KW-1185">Reference proteome</keyword>
<sequence>MDFFYFINFTKEIKINKLDDKTFNNFLNTSSVLLEDKDYMKFLKYFACNFKNVEVPRFENNNLILKEKQHLLKNEGFTYEKIEIKINKEIDELIEKFNSLLLEMNFNSSIPKQTNEKYQINIIYKYKNTILKKVYLTIDEIKNHSWNNYLSNYMNLRDDEYSTIYTTKRKWYLYSEPYIKTSKFIVKRSNKPHIDFYDIVENLYTWFLELIRDNIVDFSPEKFIKDFNDFKARNKKYKYLSDLWDEYSPNTKKKEEIYKELIQFGLWNTFISFINSILSYEKSNVFFNYNEFIIKNYFIKNNKIFFSSEKDISNLDILELQWKNFVEFCEERADFRIPDFSIGMLNDDEDDSLIKYIFMQYNLFIRFQTLNNEYLNDKKLVIDSLTLLNKIYDSGKLDNFINKIEEIKIELNKIIMDTVFESEKSNEHINKYILAKIIEKIEFNNTYLTDIIQIIINNKIDKTYIENIENYRNNEIFNFLFNSYKPIKLNSIKENISYHKIIRDIHKKIKKLIK</sequence>
<dbReference type="AlphaFoldDB" id="F9QDA5"/>
<proteinExistence type="predicted"/>
<dbReference type="EMBL" id="AFVJ01000016">
    <property type="protein sequence ID" value="EGS29271.1"/>
    <property type="molecule type" value="Genomic_DNA"/>
</dbReference>
<comment type="caution">
    <text evidence="1">The sequence shown here is derived from an EMBL/GenBank/DDBJ whole genome shotgun (WGS) entry which is preliminary data.</text>
</comment>
<organism evidence="1 2">
    <name type="scientific">Mycoplasmopsis anatis 1340</name>
    <dbReference type="NCBI Taxonomy" id="1034808"/>
    <lineage>
        <taxon>Bacteria</taxon>
        <taxon>Bacillati</taxon>
        <taxon>Mycoplasmatota</taxon>
        <taxon>Mycoplasmoidales</taxon>
        <taxon>Metamycoplasmataceae</taxon>
        <taxon>Mycoplasmopsis</taxon>
    </lineage>
</organism>